<reference evidence="7" key="1">
    <citation type="submission" date="2018-06" db="EMBL/GenBank/DDBJ databases">
        <authorList>
            <person name="Zhirakovskaya E."/>
        </authorList>
    </citation>
    <scope>NUCLEOTIDE SEQUENCE</scope>
</reference>
<dbReference type="AlphaFoldDB" id="A0A3B0XJ47"/>
<proteinExistence type="predicted"/>
<keyword evidence="5" id="KW-0482">Metalloprotease</keyword>
<dbReference type="GO" id="GO:0006508">
    <property type="term" value="P:proteolysis"/>
    <property type="evidence" value="ECO:0007669"/>
    <property type="project" value="UniProtKB-KW"/>
</dbReference>
<dbReference type="Pfam" id="PF04002">
    <property type="entry name" value="RadC"/>
    <property type="match status" value="1"/>
</dbReference>
<dbReference type="CDD" id="cd08071">
    <property type="entry name" value="MPN_DUF2466"/>
    <property type="match status" value="1"/>
</dbReference>
<dbReference type="PANTHER" id="PTHR30471:SF3">
    <property type="entry name" value="UPF0758 PROTEIN YEES-RELATED"/>
    <property type="match status" value="1"/>
</dbReference>
<name>A0A3B0XJ47_9ZZZZ</name>
<evidence type="ECO:0000256" key="2">
    <source>
        <dbReference type="ARBA" id="ARBA00022723"/>
    </source>
</evidence>
<evidence type="ECO:0000256" key="1">
    <source>
        <dbReference type="ARBA" id="ARBA00022670"/>
    </source>
</evidence>
<protein>
    <submittedName>
        <fullName evidence="7">UPF0758 family protein</fullName>
    </submittedName>
</protein>
<keyword evidence="4" id="KW-0862">Zinc</keyword>
<evidence type="ECO:0000313" key="7">
    <source>
        <dbReference type="EMBL" id="VAW64690.1"/>
    </source>
</evidence>
<dbReference type="GO" id="GO:0008237">
    <property type="term" value="F:metallopeptidase activity"/>
    <property type="evidence" value="ECO:0007669"/>
    <property type="project" value="UniProtKB-KW"/>
</dbReference>
<sequence>MESRVIQLTQDVNRIECFSAFDLNVQEQNTAIVLAIEIIERRFNSGMSLKSANDARNFLQIKYAEFEHEIFTVIFLDQRHRVISIDELSQGTIDGAAVYPREVVKASLKHNAAAVIFGHNHPSDVVEPSKSDERITAKLKEALALVDIEVLDHFVVGKEGVVSFAERGLI</sequence>
<dbReference type="InterPro" id="IPR001405">
    <property type="entry name" value="UPF0758"/>
</dbReference>
<dbReference type="EMBL" id="UOFG01000236">
    <property type="protein sequence ID" value="VAW64690.1"/>
    <property type="molecule type" value="Genomic_DNA"/>
</dbReference>
<evidence type="ECO:0000256" key="3">
    <source>
        <dbReference type="ARBA" id="ARBA00022801"/>
    </source>
</evidence>
<accession>A0A3B0XJ47</accession>
<dbReference type="InterPro" id="IPR037518">
    <property type="entry name" value="MPN"/>
</dbReference>
<keyword evidence="2" id="KW-0479">Metal-binding</keyword>
<feature type="domain" description="MPN" evidence="6">
    <location>
        <begin position="48"/>
        <end position="170"/>
    </location>
</feature>
<evidence type="ECO:0000256" key="5">
    <source>
        <dbReference type="ARBA" id="ARBA00023049"/>
    </source>
</evidence>
<keyword evidence="3" id="KW-0378">Hydrolase</keyword>
<evidence type="ECO:0000256" key="4">
    <source>
        <dbReference type="ARBA" id="ARBA00022833"/>
    </source>
</evidence>
<dbReference type="GO" id="GO:0046872">
    <property type="term" value="F:metal ion binding"/>
    <property type="evidence" value="ECO:0007669"/>
    <property type="project" value="UniProtKB-KW"/>
</dbReference>
<keyword evidence="1" id="KW-0645">Protease</keyword>
<dbReference type="PANTHER" id="PTHR30471">
    <property type="entry name" value="DNA REPAIR PROTEIN RADC"/>
    <property type="match status" value="1"/>
</dbReference>
<dbReference type="NCBIfam" id="TIGR00608">
    <property type="entry name" value="radc"/>
    <property type="match status" value="1"/>
</dbReference>
<organism evidence="7">
    <name type="scientific">hydrothermal vent metagenome</name>
    <dbReference type="NCBI Taxonomy" id="652676"/>
    <lineage>
        <taxon>unclassified sequences</taxon>
        <taxon>metagenomes</taxon>
        <taxon>ecological metagenomes</taxon>
    </lineage>
</organism>
<evidence type="ECO:0000259" key="6">
    <source>
        <dbReference type="PROSITE" id="PS50249"/>
    </source>
</evidence>
<dbReference type="InterPro" id="IPR025657">
    <property type="entry name" value="RadC_JAB"/>
</dbReference>
<dbReference type="PROSITE" id="PS50249">
    <property type="entry name" value="MPN"/>
    <property type="match status" value="1"/>
</dbReference>
<dbReference type="Gene3D" id="3.40.140.10">
    <property type="entry name" value="Cytidine Deaminase, domain 2"/>
    <property type="match status" value="1"/>
</dbReference>
<gene>
    <name evidence="7" type="ORF">MNBD_GAMMA11-1340</name>
</gene>